<dbReference type="PANTHER" id="PTHR11895:SF151">
    <property type="entry name" value="GLUTAMYL-TRNA(GLN) AMIDOTRANSFERASE SUBUNIT A"/>
    <property type="match status" value="1"/>
</dbReference>
<dbReference type="InterPro" id="IPR023631">
    <property type="entry name" value="Amidase_dom"/>
</dbReference>
<dbReference type="Proteomes" id="UP000192872">
    <property type="component" value="Unassembled WGS sequence"/>
</dbReference>
<dbReference type="AlphaFoldDB" id="A0A1W9HR04"/>
<evidence type="ECO:0000256" key="1">
    <source>
        <dbReference type="ARBA" id="ARBA00009199"/>
    </source>
</evidence>
<evidence type="ECO:0000313" key="4">
    <source>
        <dbReference type="Proteomes" id="UP000192872"/>
    </source>
</evidence>
<name>A0A1W9HR04_9HYPH</name>
<reference evidence="3 4" key="1">
    <citation type="journal article" date="2017" name="Water Res.">
        <title>Comammox in drinking water systems.</title>
        <authorList>
            <person name="Wang Y."/>
            <person name="Ma L."/>
            <person name="Mao Y."/>
            <person name="Jiang X."/>
            <person name="Xia Y."/>
            <person name="Yu K."/>
            <person name="Li B."/>
            <person name="Zhang T."/>
        </authorList>
    </citation>
    <scope>NUCLEOTIDE SEQUENCE [LARGE SCALE GENOMIC DNA]</scope>
    <source>
        <strain evidence="3">SG_bin8</strain>
    </source>
</reference>
<gene>
    <name evidence="3" type="ORF">A4S15_14025</name>
</gene>
<dbReference type="Gene3D" id="3.90.1300.10">
    <property type="entry name" value="Amidase signature (AS) domain"/>
    <property type="match status" value="1"/>
</dbReference>
<sequence>MMSPKSPSAVLPLLKRIEEGQTTANVAFDGYAQAISASEPVIKAFAHLDIESARRQVSASSRQPLKGLPVAIKDVFETADMPTAFGSEIYAANRPPADAAIVMMARKAGGTIIGKTTTTAFAHLDPTMTENPVAPGHTPGGSSAGSAAAVAGGMVPFAVGTQTGGSVVRPASYCGIAGYKPSYRLLPTVGLKHFSWFLDTVGLFAPTVADTAFFAGALTGRPLRVDGVNALPPSLGIIDVPDWGMADKSIGEAVMAVVQAAERAGSKIVAVGNVAVLHEAWEAHAAIQMFESAMALAFEYERYRERLPPLVRGELDAAQKIGFAEYDEARAIASRARREMKRIFGTLDVLVQPAAPGPPPATLASTGRAVFNRLWTMTGDPAISVPGMRDSAGLPLGVQVIGPFGEDHKTLAAAHFIEGVIARLH</sequence>
<dbReference type="SUPFAM" id="SSF75304">
    <property type="entry name" value="Amidase signature (AS) enzymes"/>
    <property type="match status" value="1"/>
</dbReference>
<dbReference type="STRING" id="1827387.A4S15_14025"/>
<dbReference type="Pfam" id="PF01425">
    <property type="entry name" value="Amidase"/>
    <property type="match status" value="1"/>
</dbReference>
<accession>A0A1W9HR04</accession>
<organism evidence="3 4">
    <name type="scientific">Candidatus Raskinella chloraquaticus</name>
    <dbReference type="NCBI Taxonomy" id="1951219"/>
    <lineage>
        <taxon>Bacteria</taxon>
        <taxon>Pseudomonadati</taxon>
        <taxon>Pseudomonadota</taxon>
        <taxon>Alphaproteobacteria</taxon>
        <taxon>Hyphomicrobiales</taxon>
        <taxon>Phreatobacteraceae</taxon>
        <taxon>Candidatus Raskinella</taxon>
    </lineage>
</organism>
<evidence type="ECO:0000313" key="3">
    <source>
        <dbReference type="EMBL" id="OQW49823.1"/>
    </source>
</evidence>
<dbReference type="GO" id="GO:0003824">
    <property type="term" value="F:catalytic activity"/>
    <property type="evidence" value="ECO:0007669"/>
    <property type="project" value="InterPro"/>
</dbReference>
<evidence type="ECO:0000259" key="2">
    <source>
        <dbReference type="Pfam" id="PF01425"/>
    </source>
</evidence>
<comment type="similarity">
    <text evidence="1">Belongs to the amidase family.</text>
</comment>
<dbReference type="EMBL" id="LWDL01000030">
    <property type="protein sequence ID" value="OQW49823.1"/>
    <property type="molecule type" value="Genomic_DNA"/>
</dbReference>
<dbReference type="PANTHER" id="PTHR11895">
    <property type="entry name" value="TRANSAMIDASE"/>
    <property type="match status" value="1"/>
</dbReference>
<protein>
    <recommendedName>
        <fullName evidence="2">Amidase domain-containing protein</fullName>
    </recommendedName>
</protein>
<proteinExistence type="inferred from homology"/>
<comment type="caution">
    <text evidence="3">The sequence shown here is derived from an EMBL/GenBank/DDBJ whole genome shotgun (WGS) entry which is preliminary data.</text>
</comment>
<feature type="domain" description="Amidase" evidence="2">
    <location>
        <begin position="31"/>
        <end position="411"/>
    </location>
</feature>
<dbReference type="RefSeq" id="WP_376801426.1">
    <property type="nucleotide sequence ID" value="NZ_DHWE01000030.1"/>
</dbReference>
<dbReference type="InterPro" id="IPR036928">
    <property type="entry name" value="AS_sf"/>
</dbReference>
<dbReference type="InterPro" id="IPR000120">
    <property type="entry name" value="Amidase"/>
</dbReference>